<evidence type="ECO:0000256" key="3">
    <source>
        <dbReference type="ARBA" id="ARBA00007971"/>
    </source>
</evidence>
<dbReference type="InterPro" id="IPR006182">
    <property type="entry name" value="FliF_N_dom"/>
</dbReference>
<dbReference type="PIRSF" id="PIRSF004862">
    <property type="entry name" value="FliF"/>
    <property type="match status" value="1"/>
</dbReference>
<evidence type="ECO:0000259" key="12">
    <source>
        <dbReference type="Pfam" id="PF01514"/>
    </source>
</evidence>
<sequence length="571" mass="64917">MNPVIEKIITMFKEMSMVRKILLVGVALVLVAGFTTMFVWANKPAYRAAYSELSREDAAAVVELLKSSNTPYHLTGDGTTILVPDAMVYDVRLTMAKEGIPKGSGVGYEIFDKSEFGTTEFVQKINKKRALQGELARTIGAFEAVKNAKVMIVLPKESVFVEETKQPSASILLELIADLKKEEVAAIAHLVASSVQDLTPELVTIVDTAGRILFEGKSEEEQAQIDAESLADAQYQYKVRYEENLTRRIQTMLERIVGADKAIVRVTSEMDFSKNNMNEEIYDPFERGGEFIRSRKNRAERVVQLDEQIGIPSSVNPITDEEQTGSKNQEQVNKSDDTVNYEISRRVRETQKPMAELTRLSVAAVIDGKYELQTDDNGNTKQVYMPRSAEEMQQFQSIVSRAMGFNEERNDQISMECFPFASIGDMETTQEKLTGWRMIQKEYGRLIANLLLVFVLFLFIIRPIIKTVRDIKVTVEQEALPSPEELAQIEAEDKEPSFVEMDAEQQREFFDMMTEDQKEDFIQKMTAVERTAYLSNMSDQEKAHYYAEKDLFKTVNIIKGWLEEVKEEQEA</sequence>
<comment type="subcellular location">
    <subcellularLocation>
        <location evidence="1 9">Bacterial flagellum basal body</location>
    </subcellularLocation>
    <subcellularLocation>
        <location evidence="2">Cell membrane</location>
        <topology evidence="2">Multi-pass membrane protein</topology>
    </subcellularLocation>
</comment>
<evidence type="ECO:0000256" key="5">
    <source>
        <dbReference type="ARBA" id="ARBA00022692"/>
    </source>
</evidence>
<dbReference type="GO" id="GO:0003774">
    <property type="term" value="F:cytoskeletal motor activity"/>
    <property type="evidence" value="ECO:0007669"/>
    <property type="project" value="InterPro"/>
</dbReference>
<evidence type="ECO:0000256" key="9">
    <source>
        <dbReference type="PIRNR" id="PIRNR004862"/>
    </source>
</evidence>
<comment type="similarity">
    <text evidence="3 9">Belongs to the FliF family.</text>
</comment>
<dbReference type="GO" id="GO:0005886">
    <property type="term" value="C:plasma membrane"/>
    <property type="evidence" value="ECO:0007669"/>
    <property type="project" value="UniProtKB-SubCell"/>
</dbReference>
<evidence type="ECO:0000256" key="7">
    <source>
        <dbReference type="ARBA" id="ARBA00023136"/>
    </source>
</evidence>
<comment type="function">
    <text evidence="9">The M ring may be actively involved in energy transduction.</text>
</comment>
<reference evidence="14 15" key="1">
    <citation type="submission" date="2017-10" db="EMBL/GenBank/DDBJ databases">
        <title>Novel microbial diversity and functional potential in the marine mammal oral microbiome.</title>
        <authorList>
            <person name="Dudek N.K."/>
            <person name="Sun C.L."/>
            <person name="Burstein D."/>
            <person name="Kantor R.S."/>
            <person name="Aliaga Goltsman D.S."/>
            <person name="Bik E.M."/>
            <person name="Thomas B.C."/>
            <person name="Banfield J.F."/>
            <person name="Relman D.A."/>
        </authorList>
    </citation>
    <scope>NUCLEOTIDE SEQUENCE [LARGE SCALE GENOMIC DNA]</scope>
    <source>
        <strain evidence="14">DOLJORAL78_47_202</strain>
    </source>
</reference>
<dbReference type="Proteomes" id="UP000231203">
    <property type="component" value="Unassembled WGS sequence"/>
</dbReference>
<evidence type="ECO:0000259" key="13">
    <source>
        <dbReference type="Pfam" id="PF08345"/>
    </source>
</evidence>
<comment type="caution">
    <text evidence="14">The sequence shown here is derived from an EMBL/GenBank/DDBJ whole genome shotgun (WGS) entry which is preliminary data.</text>
</comment>
<dbReference type="PRINTS" id="PR01009">
    <property type="entry name" value="FLGMRINGFLIF"/>
</dbReference>
<protein>
    <recommendedName>
        <fullName evidence="9">Flagellar M-ring protein</fullName>
    </recommendedName>
</protein>
<keyword evidence="8 9" id="KW-0975">Bacterial flagellum</keyword>
<feature type="transmembrane region" description="Helical" evidence="11">
    <location>
        <begin position="21"/>
        <end position="41"/>
    </location>
</feature>
<dbReference type="Pfam" id="PF08345">
    <property type="entry name" value="YscJ_FliF_C"/>
    <property type="match status" value="1"/>
</dbReference>
<feature type="domain" description="Flagellar M-ring C-terminal" evidence="13">
    <location>
        <begin position="253"/>
        <end position="420"/>
    </location>
</feature>
<dbReference type="Pfam" id="PF01514">
    <property type="entry name" value="YscJ_FliF"/>
    <property type="match status" value="1"/>
</dbReference>
<gene>
    <name evidence="14" type="primary">fliF</name>
    <name evidence="14" type="ORF">CSA25_04080</name>
</gene>
<keyword evidence="4" id="KW-1003">Cell membrane</keyword>
<dbReference type="InterPro" id="IPR000067">
    <property type="entry name" value="FlgMring_FliF"/>
</dbReference>
<evidence type="ECO:0000313" key="14">
    <source>
        <dbReference type="EMBL" id="PIE62647.1"/>
    </source>
</evidence>
<dbReference type="PANTHER" id="PTHR30046:SF0">
    <property type="entry name" value="FLAGELLAR M-RING PROTEIN"/>
    <property type="match status" value="1"/>
</dbReference>
<dbReference type="InterPro" id="IPR045851">
    <property type="entry name" value="AMP-bd_C_sf"/>
</dbReference>
<dbReference type="InterPro" id="IPR043427">
    <property type="entry name" value="YscJ/FliF"/>
</dbReference>
<evidence type="ECO:0000256" key="6">
    <source>
        <dbReference type="ARBA" id="ARBA00022989"/>
    </source>
</evidence>
<feature type="domain" description="Flagellar M-ring N-terminal" evidence="12">
    <location>
        <begin position="42"/>
        <end position="214"/>
    </location>
</feature>
<keyword evidence="7 11" id="KW-0472">Membrane</keyword>
<organism evidence="14 15">
    <name type="scientific">Desulfobacter postgatei</name>
    <dbReference type="NCBI Taxonomy" id="2293"/>
    <lineage>
        <taxon>Bacteria</taxon>
        <taxon>Pseudomonadati</taxon>
        <taxon>Thermodesulfobacteriota</taxon>
        <taxon>Desulfobacteria</taxon>
        <taxon>Desulfobacterales</taxon>
        <taxon>Desulfobacteraceae</taxon>
        <taxon>Desulfobacter</taxon>
    </lineage>
</organism>
<dbReference type="Gene3D" id="3.30.300.30">
    <property type="match status" value="1"/>
</dbReference>
<evidence type="ECO:0000256" key="11">
    <source>
        <dbReference type="SAM" id="Phobius"/>
    </source>
</evidence>
<dbReference type="NCBIfam" id="TIGR00206">
    <property type="entry name" value="fliF"/>
    <property type="match status" value="1"/>
</dbReference>
<evidence type="ECO:0000256" key="4">
    <source>
        <dbReference type="ARBA" id="ARBA00022475"/>
    </source>
</evidence>
<dbReference type="PANTHER" id="PTHR30046">
    <property type="entry name" value="FLAGELLAR M-RING PROTEIN"/>
    <property type="match status" value="1"/>
</dbReference>
<evidence type="ECO:0000256" key="2">
    <source>
        <dbReference type="ARBA" id="ARBA00004651"/>
    </source>
</evidence>
<feature type="region of interest" description="Disordered" evidence="10">
    <location>
        <begin position="313"/>
        <end position="336"/>
    </location>
</feature>
<keyword evidence="5 11" id="KW-0812">Transmembrane</keyword>
<evidence type="ECO:0000256" key="8">
    <source>
        <dbReference type="ARBA" id="ARBA00023143"/>
    </source>
</evidence>
<proteinExistence type="inferred from homology"/>
<name>A0A2G6MRD5_9BACT</name>
<dbReference type="AlphaFoldDB" id="A0A2G6MRD5"/>
<evidence type="ECO:0000256" key="10">
    <source>
        <dbReference type="SAM" id="MobiDB-lite"/>
    </source>
</evidence>
<dbReference type="EMBL" id="PDTI01000035">
    <property type="protein sequence ID" value="PIE62647.1"/>
    <property type="molecule type" value="Genomic_DNA"/>
</dbReference>
<dbReference type="GO" id="GO:0071973">
    <property type="term" value="P:bacterial-type flagellum-dependent cell motility"/>
    <property type="evidence" value="ECO:0007669"/>
    <property type="project" value="InterPro"/>
</dbReference>
<feature type="transmembrane region" description="Helical" evidence="11">
    <location>
        <begin position="446"/>
        <end position="465"/>
    </location>
</feature>
<keyword evidence="14" id="KW-0966">Cell projection</keyword>
<dbReference type="GO" id="GO:0009431">
    <property type="term" value="C:bacterial-type flagellum basal body, MS ring"/>
    <property type="evidence" value="ECO:0007669"/>
    <property type="project" value="InterPro"/>
</dbReference>
<keyword evidence="6 11" id="KW-1133">Transmembrane helix</keyword>
<evidence type="ECO:0000256" key="1">
    <source>
        <dbReference type="ARBA" id="ARBA00004117"/>
    </source>
</evidence>
<accession>A0A2G6MRD5</accession>
<evidence type="ECO:0000313" key="15">
    <source>
        <dbReference type="Proteomes" id="UP000231203"/>
    </source>
</evidence>
<keyword evidence="14" id="KW-0969">Cilium</keyword>
<keyword evidence="14" id="KW-0282">Flagellum</keyword>
<dbReference type="InterPro" id="IPR013556">
    <property type="entry name" value="Flag_M-ring_C"/>
</dbReference>